<accession>A0A133MMA6</accession>
<gene>
    <name evidence="3" type="ORF">HMPREF3222_03074</name>
</gene>
<dbReference type="Gene3D" id="1.10.260.40">
    <property type="entry name" value="lambda repressor-like DNA-binding domains"/>
    <property type="match status" value="1"/>
</dbReference>
<name>A0A133MMA6_CLOPF</name>
<organism evidence="3 4">
    <name type="scientific">Clostridium perfringens</name>
    <dbReference type="NCBI Taxonomy" id="1502"/>
    <lineage>
        <taxon>Bacteria</taxon>
        <taxon>Bacillati</taxon>
        <taxon>Bacillota</taxon>
        <taxon>Clostridia</taxon>
        <taxon>Eubacteriales</taxon>
        <taxon>Clostridiaceae</taxon>
        <taxon>Clostridium</taxon>
    </lineage>
</organism>
<proteinExistence type="predicted"/>
<dbReference type="Proteomes" id="UP000070646">
    <property type="component" value="Unassembled WGS sequence"/>
</dbReference>
<evidence type="ECO:0000259" key="2">
    <source>
        <dbReference type="PROSITE" id="PS50943"/>
    </source>
</evidence>
<evidence type="ECO:0000313" key="3">
    <source>
        <dbReference type="EMBL" id="KXA05167.1"/>
    </source>
</evidence>
<protein>
    <submittedName>
        <fullName evidence="3">DNA-binding helix-turn-helix protein</fullName>
    </submittedName>
</protein>
<dbReference type="PANTHER" id="PTHR46558:SF4">
    <property type="entry name" value="DNA-BIDING PHAGE PROTEIN"/>
    <property type="match status" value="1"/>
</dbReference>
<dbReference type="PANTHER" id="PTHR46558">
    <property type="entry name" value="TRACRIPTIONAL REGULATORY PROTEIN-RELATED-RELATED"/>
    <property type="match status" value="1"/>
</dbReference>
<dbReference type="InterPro" id="IPR001387">
    <property type="entry name" value="Cro/C1-type_HTH"/>
</dbReference>
<evidence type="ECO:0000313" key="4">
    <source>
        <dbReference type="Proteomes" id="UP000070646"/>
    </source>
</evidence>
<sequence length="67" mass="7791">MNILNLKIQRIKKRKKQKEIAEQVGITQQYLANLENGKSKNPSRDLMIKLADALDTTVQELFFSEEE</sequence>
<feature type="domain" description="HTH cro/C1-type" evidence="2">
    <location>
        <begin position="6"/>
        <end position="61"/>
    </location>
</feature>
<dbReference type="EMBL" id="LRPU01000204">
    <property type="protein sequence ID" value="KXA05167.1"/>
    <property type="molecule type" value="Genomic_DNA"/>
</dbReference>
<dbReference type="SUPFAM" id="SSF47413">
    <property type="entry name" value="lambda repressor-like DNA-binding domains"/>
    <property type="match status" value="1"/>
</dbReference>
<dbReference type="CDD" id="cd00093">
    <property type="entry name" value="HTH_XRE"/>
    <property type="match status" value="1"/>
</dbReference>
<comment type="caution">
    <text evidence="3">The sequence shown here is derived from an EMBL/GenBank/DDBJ whole genome shotgun (WGS) entry which is preliminary data.</text>
</comment>
<dbReference type="SMART" id="SM00530">
    <property type="entry name" value="HTH_XRE"/>
    <property type="match status" value="1"/>
</dbReference>
<dbReference type="GO" id="GO:0003677">
    <property type="term" value="F:DNA binding"/>
    <property type="evidence" value="ECO:0007669"/>
    <property type="project" value="UniProtKB-KW"/>
</dbReference>
<reference evidence="3 4" key="1">
    <citation type="submission" date="2016-01" db="EMBL/GenBank/DDBJ databases">
        <authorList>
            <person name="Oliw E.H."/>
        </authorList>
    </citation>
    <scope>NUCLEOTIDE SEQUENCE [LARGE SCALE GENOMIC DNA]</scope>
    <source>
        <strain evidence="3 4">MJR7757A</strain>
    </source>
</reference>
<dbReference type="Pfam" id="PF01381">
    <property type="entry name" value="HTH_3"/>
    <property type="match status" value="1"/>
</dbReference>
<evidence type="ECO:0000256" key="1">
    <source>
        <dbReference type="ARBA" id="ARBA00023125"/>
    </source>
</evidence>
<dbReference type="InterPro" id="IPR010982">
    <property type="entry name" value="Lambda_DNA-bd_dom_sf"/>
</dbReference>
<keyword evidence="1 3" id="KW-0238">DNA-binding</keyword>
<dbReference type="PATRIC" id="fig|1502.174.peg.3100"/>
<dbReference type="PROSITE" id="PS50943">
    <property type="entry name" value="HTH_CROC1"/>
    <property type="match status" value="1"/>
</dbReference>
<dbReference type="AlphaFoldDB" id="A0A133MMA6"/>